<evidence type="ECO:0000313" key="2">
    <source>
        <dbReference type="EMBL" id="RPD54832.1"/>
    </source>
</evidence>
<evidence type="ECO:0000256" key="1">
    <source>
        <dbReference type="SAM" id="MobiDB-lite"/>
    </source>
</evidence>
<organism evidence="2 3">
    <name type="scientific">Lentinus tigrinus ALCF2SS1-6</name>
    <dbReference type="NCBI Taxonomy" id="1328759"/>
    <lineage>
        <taxon>Eukaryota</taxon>
        <taxon>Fungi</taxon>
        <taxon>Dikarya</taxon>
        <taxon>Basidiomycota</taxon>
        <taxon>Agaricomycotina</taxon>
        <taxon>Agaricomycetes</taxon>
        <taxon>Polyporales</taxon>
        <taxon>Polyporaceae</taxon>
        <taxon>Lentinus</taxon>
    </lineage>
</organism>
<accession>A0A5C2RT33</accession>
<dbReference type="AlphaFoldDB" id="A0A5C2RT33"/>
<protein>
    <submittedName>
        <fullName evidence="2">Uncharacterized protein</fullName>
    </submittedName>
</protein>
<keyword evidence="3" id="KW-1185">Reference proteome</keyword>
<feature type="region of interest" description="Disordered" evidence="1">
    <location>
        <begin position="1"/>
        <end position="88"/>
    </location>
</feature>
<gene>
    <name evidence="2" type="ORF">L227DRAFT_580192</name>
</gene>
<name>A0A5C2RT33_9APHY</name>
<proteinExistence type="predicted"/>
<dbReference type="Proteomes" id="UP000313359">
    <property type="component" value="Unassembled WGS sequence"/>
</dbReference>
<dbReference type="EMBL" id="ML122301">
    <property type="protein sequence ID" value="RPD54832.1"/>
    <property type="molecule type" value="Genomic_DNA"/>
</dbReference>
<evidence type="ECO:0000313" key="3">
    <source>
        <dbReference type="Proteomes" id="UP000313359"/>
    </source>
</evidence>
<sequence length="88" mass="10031">MRRHSHEMQSQCEVGHVALTPPIDGVVESRQGTSRERSPPTWAAALPRQEGSPRAAQSLHRNHHESPQHTQHIRFSPYPVELQQKRVS</sequence>
<reference evidence="2" key="1">
    <citation type="journal article" date="2018" name="Genome Biol. Evol.">
        <title>Genomics and development of Lentinus tigrinus, a white-rot wood-decaying mushroom with dimorphic fruiting bodies.</title>
        <authorList>
            <person name="Wu B."/>
            <person name="Xu Z."/>
            <person name="Knudson A."/>
            <person name="Carlson A."/>
            <person name="Chen N."/>
            <person name="Kovaka S."/>
            <person name="LaButti K."/>
            <person name="Lipzen A."/>
            <person name="Pennachio C."/>
            <person name="Riley R."/>
            <person name="Schakwitz W."/>
            <person name="Umezawa K."/>
            <person name="Ohm R.A."/>
            <person name="Grigoriev I.V."/>
            <person name="Nagy L.G."/>
            <person name="Gibbons J."/>
            <person name="Hibbett D."/>
        </authorList>
    </citation>
    <scope>NUCLEOTIDE SEQUENCE [LARGE SCALE GENOMIC DNA]</scope>
    <source>
        <strain evidence="2">ALCF2SS1-6</strain>
    </source>
</reference>